<accession>A0A2W7N7H1</accession>
<comment type="caution">
    <text evidence="3">The sequence shown here is derived from an EMBL/GenBank/DDBJ whole genome shotgun (WGS) entry which is preliminary data.</text>
</comment>
<feature type="domain" description="DUF2382" evidence="2">
    <location>
        <begin position="171"/>
        <end position="279"/>
    </location>
</feature>
<feature type="compositionally biased region" description="Basic and acidic residues" evidence="1">
    <location>
        <begin position="116"/>
        <end position="125"/>
    </location>
</feature>
<evidence type="ECO:0000259" key="2">
    <source>
        <dbReference type="Pfam" id="PF09557"/>
    </source>
</evidence>
<dbReference type="AlphaFoldDB" id="A0A2W7N7H1"/>
<keyword evidence="4" id="KW-1185">Reference proteome</keyword>
<name>A0A2W7N7H1_9RHOB</name>
<dbReference type="OrthoDB" id="7204249at2"/>
<dbReference type="PANTHER" id="PTHR38463">
    <property type="entry name" value="STRESS RESPONSE PROTEIN YSNF"/>
    <property type="match status" value="1"/>
</dbReference>
<dbReference type="Proteomes" id="UP000248916">
    <property type="component" value="Unassembled WGS sequence"/>
</dbReference>
<feature type="region of interest" description="Disordered" evidence="1">
    <location>
        <begin position="262"/>
        <end position="291"/>
    </location>
</feature>
<proteinExistence type="predicted"/>
<feature type="region of interest" description="Disordered" evidence="1">
    <location>
        <begin position="116"/>
        <end position="137"/>
    </location>
</feature>
<evidence type="ECO:0000313" key="3">
    <source>
        <dbReference type="EMBL" id="PZX14197.1"/>
    </source>
</evidence>
<evidence type="ECO:0000313" key="4">
    <source>
        <dbReference type="Proteomes" id="UP000248916"/>
    </source>
</evidence>
<sequence>MSDYNATQHDQYVTAFFDSQSDADAAVERIVAEGVSRSDIRVVAGDDTAKETSYKEDKGFFEALGDFFMPDEDRHAYAEGLSRGGYLVSLNTTDANRDRILDILDDEGTVDMDAREESWRSEGWEGRQTGYEQPAMATGGAETPLMSDEIAGETAYRPDGASGEMVDGTIDVVEEKLRVGKRQMDHGRVRVRSYIVETPVEEQVSLREENVHVERRPVDRALSDGEAAFAEQTLEATETDEVAVVSKEARVVEEITLNKDVEEHTETVSDTVRHTEVEIEDDRTDRTEPTR</sequence>
<evidence type="ECO:0000256" key="1">
    <source>
        <dbReference type="SAM" id="MobiDB-lite"/>
    </source>
</evidence>
<dbReference type="PANTHER" id="PTHR38463:SF1">
    <property type="entry name" value="STRESS RESPONSE PROTEIN YSNF"/>
    <property type="match status" value="1"/>
</dbReference>
<organism evidence="3 4">
    <name type="scientific">Palleronia aestuarii</name>
    <dbReference type="NCBI Taxonomy" id="568105"/>
    <lineage>
        <taxon>Bacteria</taxon>
        <taxon>Pseudomonadati</taxon>
        <taxon>Pseudomonadota</taxon>
        <taxon>Alphaproteobacteria</taxon>
        <taxon>Rhodobacterales</taxon>
        <taxon>Roseobacteraceae</taxon>
        <taxon>Palleronia</taxon>
    </lineage>
</organism>
<dbReference type="RefSeq" id="WP_111538090.1">
    <property type="nucleotide sequence ID" value="NZ_QKZL01000015.1"/>
</dbReference>
<dbReference type="InterPro" id="IPR019060">
    <property type="entry name" value="DUF2382"/>
</dbReference>
<gene>
    <name evidence="3" type="ORF">LX81_02996</name>
</gene>
<dbReference type="Pfam" id="PF09557">
    <property type="entry name" value="DUF2382"/>
    <property type="match status" value="1"/>
</dbReference>
<reference evidence="3 4" key="1">
    <citation type="submission" date="2018-06" db="EMBL/GenBank/DDBJ databases">
        <title>Genomic Encyclopedia of Archaeal and Bacterial Type Strains, Phase II (KMG-II): from individual species to whole genera.</title>
        <authorList>
            <person name="Goeker M."/>
        </authorList>
    </citation>
    <scope>NUCLEOTIDE SEQUENCE [LARGE SCALE GENOMIC DNA]</scope>
    <source>
        <strain evidence="3 4">DSM 22009</strain>
    </source>
</reference>
<dbReference type="EMBL" id="QKZL01000015">
    <property type="protein sequence ID" value="PZX14197.1"/>
    <property type="molecule type" value="Genomic_DNA"/>
</dbReference>
<protein>
    <submittedName>
        <fullName evidence="3">Uncharacterized protein (TIGR02271 family)</fullName>
    </submittedName>
</protein>
<dbReference type="InterPro" id="IPR052967">
    <property type="entry name" value="Stress_Response_Assoc"/>
</dbReference>